<comment type="caution">
    <text evidence="2">The sequence shown here is derived from an EMBL/GenBank/DDBJ whole genome shotgun (WGS) entry which is preliminary data.</text>
</comment>
<evidence type="ECO:0000313" key="3">
    <source>
        <dbReference type="Proteomes" id="UP000682811"/>
    </source>
</evidence>
<name>A0A919YE21_9BACL</name>
<gene>
    <name evidence="2" type="ORF">J34TS1_15120</name>
</gene>
<dbReference type="GO" id="GO:0016747">
    <property type="term" value="F:acyltransferase activity, transferring groups other than amino-acyl groups"/>
    <property type="evidence" value="ECO:0007669"/>
    <property type="project" value="InterPro"/>
</dbReference>
<proteinExistence type="predicted"/>
<feature type="domain" description="N-acetyltransferase" evidence="1">
    <location>
        <begin position="27"/>
        <end position="173"/>
    </location>
</feature>
<evidence type="ECO:0000259" key="1">
    <source>
        <dbReference type="PROSITE" id="PS51186"/>
    </source>
</evidence>
<dbReference type="Pfam" id="PF00583">
    <property type="entry name" value="Acetyltransf_1"/>
    <property type="match status" value="1"/>
</dbReference>
<dbReference type="InterPro" id="IPR016181">
    <property type="entry name" value="Acyl_CoA_acyltransferase"/>
</dbReference>
<keyword evidence="3" id="KW-1185">Reference proteome</keyword>
<dbReference type="EMBL" id="BORT01000005">
    <property type="protein sequence ID" value="GIO46747.1"/>
    <property type="molecule type" value="Genomic_DNA"/>
</dbReference>
<sequence length="179" mass="20352">MNQSLSKLLMKKETLSDLPPFRCPTGFRIRCFRPGDERDWEELIRHSFTREIKFAHKIGDHVPSCAERVLFICKGGEPVATATAWETGGEDSQRWYLHMVGVKPEYSGRGLGFAASLAALHKMEESGAEAAYLETDDFRLPAIRIYLRLGFLPVHTDASHPGRWERILRQTADHTPKKS</sequence>
<dbReference type="RefSeq" id="WP_212977727.1">
    <property type="nucleotide sequence ID" value="NZ_AP025343.1"/>
</dbReference>
<dbReference type="AlphaFoldDB" id="A0A919YE21"/>
<dbReference type="Gene3D" id="3.40.630.30">
    <property type="match status" value="1"/>
</dbReference>
<organism evidence="2 3">
    <name type="scientific">Paenibacillus azoreducens</name>
    <dbReference type="NCBI Taxonomy" id="116718"/>
    <lineage>
        <taxon>Bacteria</taxon>
        <taxon>Bacillati</taxon>
        <taxon>Bacillota</taxon>
        <taxon>Bacilli</taxon>
        <taxon>Bacillales</taxon>
        <taxon>Paenibacillaceae</taxon>
        <taxon>Paenibacillus</taxon>
    </lineage>
</organism>
<dbReference type="InterPro" id="IPR000182">
    <property type="entry name" value="GNAT_dom"/>
</dbReference>
<evidence type="ECO:0000313" key="2">
    <source>
        <dbReference type="EMBL" id="GIO46747.1"/>
    </source>
</evidence>
<dbReference type="Proteomes" id="UP000682811">
    <property type="component" value="Unassembled WGS sequence"/>
</dbReference>
<dbReference type="PROSITE" id="PS51186">
    <property type="entry name" value="GNAT"/>
    <property type="match status" value="1"/>
</dbReference>
<accession>A0A919YE21</accession>
<dbReference type="SUPFAM" id="SSF55729">
    <property type="entry name" value="Acyl-CoA N-acyltransferases (Nat)"/>
    <property type="match status" value="1"/>
</dbReference>
<protein>
    <recommendedName>
        <fullName evidence="1">N-acetyltransferase domain-containing protein</fullName>
    </recommendedName>
</protein>
<dbReference type="CDD" id="cd04301">
    <property type="entry name" value="NAT_SF"/>
    <property type="match status" value="1"/>
</dbReference>
<reference evidence="2 3" key="1">
    <citation type="submission" date="2021-03" db="EMBL/GenBank/DDBJ databases">
        <title>Antimicrobial resistance genes in bacteria isolated from Japanese honey, and their potential for conferring macrolide and lincosamide resistance in the American foulbrood pathogen Paenibacillus larvae.</title>
        <authorList>
            <person name="Okamoto M."/>
            <person name="Kumagai M."/>
            <person name="Kanamori H."/>
            <person name="Takamatsu D."/>
        </authorList>
    </citation>
    <scope>NUCLEOTIDE SEQUENCE [LARGE SCALE GENOMIC DNA]</scope>
    <source>
        <strain evidence="2 3">J34TS1</strain>
    </source>
</reference>